<evidence type="ECO:0000256" key="1">
    <source>
        <dbReference type="SAM" id="MobiDB-lite"/>
    </source>
</evidence>
<gene>
    <name evidence="2" type="ORF">DPMN_066550</name>
</gene>
<proteinExistence type="predicted"/>
<feature type="region of interest" description="Disordered" evidence="1">
    <location>
        <begin position="19"/>
        <end position="38"/>
    </location>
</feature>
<evidence type="ECO:0000313" key="2">
    <source>
        <dbReference type="EMBL" id="KAH3707153.1"/>
    </source>
</evidence>
<reference evidence="2" key="2">
    <citation type="submission" date="2020-11" db="EMBL/GenBank/DDBJ databases">
        <authorList>
            <person name="McCartney M.A."/>
            <person name="Auch B."/>
            <person name="Kono T."/>
            <person name="Mallez S."/>
            <person name="Becker A."/>
            <person name="Gohl D.M."/>
            <person name="Silverstein K.A.T."/>
            <person name="Koren S."/>
            <person name="Bechman K.B."/>
            <person name="Herman A."/>
            <person name="Abrahante J.E."/>
            <person name="Garbe J."/>
        </authorList>
    </citation>
    <scope>NUCLEOTIDE SEQUENCE</scope>
    <source>
        <strain evidence="2">Duluth1</strain>
        <tissue evidence="2">Whole animal</tissue>
    </source>
</reference>
<name>A0A9D3YTQ3_DREPO</name>
<protein>
    <submittedName>
        <fullName evidence="2">Uncharacterized protein</fullName>
    </submittedName>
</protein>
<reference evidence="2" key="1">
    <citation type="journal article" date="2019" name="bioRxiv">
        <title>The Genome of the Zebra Mussel, Dreissena polymorpha: A Resource for Invasive Species Research.</title>
        <authorList>
            <person name="McCartney M.A."/>
            <person name="Auch B."/>
            <person name="Kono T."/>
            <person name="Mallez S."/>
            <person name="Zhang Y."/>
            <person name="Obille A."/>
            <person name="Becker A."/>
            <person name="Abrahante J.E."/>
            <person name="Garbe J."/>
            <person name="Badalamenti J.P."/>
            <person name="Herman A."/>
            <person name="Mangelson H."/>
            <person name="Liachko I."/>
            <person name="Sullivan S."/>
            <person name="Sone E.D."/>
            <person name="Koren S."/>
            <person name="Silverstein K.A.T."/>
            <person name="Beckman K.B."/>
            <person name="Gohl D.M."/>
        </authorList>
    </citation>
    <scope>NUCLEOTIDE SEQUENCE</scope>
    <source>
        <strain evidence="2">Duluth1</strain>
        <tissue evidence="2">Whole animal</tissue>
    </source>
</reference>
<sequence>MNRWGEYCSDLYKYPLQPDSSLLQNDPTPGADDESPINLRQRWRRQCVVLKQKNLRECGSGYRPFRADKARRRGIELGGAQWNRSSTAESSLKNINVTSPTTFLTFKKLSTACARIAYGML</sequence>
<organism evidence="2 3">
    <name type="scientific">Dreissena polymorpha</name>
    <name type="common">Zebra mussel</name>
    <name type="synonym">Mytilus polymorpha</name>
    <dbReference type="NCBI Taxonomy" id="45954"/>
    <lineage>
        <taxon>Eukaryota</taxon>
        <taxon>Metazoa</taxon>
        <taxon>Spiralia</taxon>
        <taxon>Lophotrochozoa</taxon>
        <taxon>Mollusca</taxon>
        <taxon>Bivalvia</taxon>
        <taxon>Autobranchia</taxon>
        <taxon>Heteroconchia</taxon>
        <taxon>Euheterodonta</taxon>
        <taxon>Imparidentia</taxon>
        <taxon>Neoheterodontei</taxon>
        <taxon>Myida</taxon>
        <taxon>Dreissenoidea</taxon>
        <taxon>Dreissenidae</taxon>
        <taxon>Dreissena</taxon>
    </lineage>
</organism>
<dbReference type="AlphaFoldDB" id="A0A9D3YTQ3"/>
<dbReference type="Proteomes" id="UP000828390">
    <property type="component" value="Unassembled WGS sequence"/>
</dbReference>
<evidence type="ECO:0000313" key="3">
    <source>
        <dbReference type="Proteomes" id="UP000828390"/>
    </source>
</evidence>
<accession>A0A9D3YTQ3</accession>
<dbReference type="EMBL" id="JAIWYP010000014">
    <property type="protein sequence ID" value="KAH3707153.1"/>
    <property type="molecule type" value="Genomic_DNA"/>
</dbReference>
<comment type="caution">
    <text evidence="2">The sequence shown here is derived from an EMBL/GenBank/DDBJ whole genome shotgun (WGS) entry which is preliminary data.</text>
</comment>
<keyword evidence="3" id="KW-1185">Reference proteome</keyword>